<evidence type="ECO:0000313" key="2">
    <source>
        <dbReference type="Proteomes" id="UP001060085"/>
    </source>
</evidence>
<accession>A0ACC0ADY4</accession>
<protein>
    <submittedName>
        <fullName evidence="1">Uncharacterized protein</fullName>
    </submittedName>
</protein>
<sequence length="118" mass="13621">MPRHDSSLRAASRHLVSHSTRHCSRRRSLCAAVATLEFYSFCLLRAKKAFLQQVVSEARFGSLAPVTIDDTKSEVTLICLRNMSVPKIETDKLDGKSDFVMWRRKMKAILRWFISFRC</sequence>
<reference evidence="2" key="1">
    <citation type="journal article" date="2023" name="Nat. Plants">
        <title>Single-cell RNA sequencing provides a high-resolution roadmap for understanding the multicellular compartmentation of specialized metabolism.</title>
        <authorList>
            <person name="Sun S."/>
            <person name="Shen X."/>
            <person name="Li Y."/>
            <person name="Li Y."/>
            <person name="Wang S."/>
            <person name="Li R."/>
            <person name="Zhang H."/>
            <person name="Shen G."/>
            <person name="Guo B."/>
            <person name="Wei J."/>
            <person name="Xu J."/>
            <person name="St-Pierre B."/>
            <person name="Chen S."/>
            <person name="Sun C."/>
        </authorList>
    </citation>
    <scope>NUCLEOTIDE SEQUENCE [LARGE SCALE GENOMIC DNA]</scope>
</reference>
<comment type="caution">
    <text evidence="1">The sequence shown here is derived from an EMBL/GenBank/DDBJ whole genome shotgun (WGS) entry which is preliminary data.</text>
</comment>
<dbReference type="Proteomes" id="UP001060085">
    <property type="component" value="Linkage Group LG06"/>
</dbReference>
<gene>
    <name evidence="1" type="ORF">M9H77_27642</name>
</gene>
<proteinExistence type="predicted"/>
<evidence type="ECO:0000313" key="1">
    <source>
        <dbReference type="EMBL" id="KAI5658849.1"/>
    </source>
</evidence>
<keyword evidence="2" id="KW-1185">Reference proteome</keyword>
<dbReference type="EMBL" id="CM044706">
    <property type="protein sequence ID" value="KAI5658849.1"/>
    <property type="molecule type" value="Genomic_DNA"/>
</dbReference>
<name>A0ACC0ADY4_CATRO</name>
<organism evidence="1 2">
    <name type="scientific">Catharanthus roseus</name>
    <name type="common">Madagascar periwinkle</name>
    <name type="synonym">Vinca rosea</name>
    <dbReference type="NCBI Taxonomy" id="4058"/>
    <lineage>
        <taxon>Eukaryota</taxon>
        <taxon>Viridiplantae</taxon>
        <taxon>Streptophyta</taxon>
        <taxon>Embryophyta</taxon>
        <taxon>Tracheophyta</taxon>
        <taxon>Spermatophyta</taxon>
        <taxon>Magnoliopsida</taxon>
        <taxon>eudicotyledons</taxon>
        <taxon>Gunneridae</taxon>
        <taxon>Pentapetalae</taxon>
        <taxon>asterids</taxon>
        <taxon>lamiids</taxon>
        <taxon>Gentianales</taxon>
        <taxon>Apocynaceae</taxon>
        <taxon>Rauvolfioideae</taxon>
        <taxon>Vinceae</taxon>
        <taxon>Catharanthinae</taxon>
        <taxon>Catharanthus</taxon>
    </lineage>
</organism>